<evidence type="ECO:0000313" key="2">
    <source>
        <dbReference type="WBParaSite" id="PS1159_v2.g18678.t1"/>
    </source>
</evidence>
<dbReference type="WBParaSite" id="PS1159_v2.g18678.t1">
    <property type="protein sequence ID" value="PS1159_v2.g18678.t1"/>
    <property type="gene ID" value="PS1159_v2.g18678"/>
</dbReference>
<dbReference type="Proteomes" id="UP000887580">
    <property type="component" value="Unplaced"/>
</dbReference>
<proteinExistence type="predicted"/>
<sequence>MLGSKIFIDYYQDFNRHNDYIEKKQKKEEEYRPRGRSRDRSPIRRSRSPNVNQSRSRFDRPDNFYAPPPIEYRNEKISQIPDYGNERSRPPPDYIDERSTSLSDYRNERRYYFDDEREVRRSPPTNNNLVRRPPLLPAPSSSTPMEAVVIPMDIHSKSSFSQRPMAPAPYPIAGPLHSNTRPPSNIPPPGFSSILPISKDHLPSTNSSKFSSTNFPNMKSNTTPDPKLNDQTWRTPDPDTFSAARLNTVQTLKYQQPQEKKNDIQGLFRLGTVSVEATKNEMRKEKLYRLTPHARTKVEEKKRELLKAYEDDCKTYGFLTQSLINKNSNLEESLRVALAEVLKDLEEGYKKTLDDFIDIFLSE</sequence>
<organism evidence="1 2">
    <name type="scientific">Panagrolaimus sp. PS1159</name>
    <dbReference type="NCBI Taxonomy" id="55785"/>
    <lineage>
        <taxon>Eukaryota</taxon>
        <taxon>Metazoa</taxon>
        <taxon>Ecdysozoa</taxon>
        <taxon>Nematoda</taxon>
        <taxon>Chromadorea</taxon>
        <taxon>Rhabditida</taxon>
        <taxon>Tylenchina</taxon>
        <taxon>Panagrolaimomorpha</taxon>
        <taxon>Panagrolaimoidea</taxon>
        <taxon>Panagrolaimidae</taxon>
        <taxon>Panagrolaimus</taxon>
    </lineage>
</organism>
<reference evidence="2" key="1">
    <citation type="submission" date="2022-11" db="UniProtKB">
        <authorList>
            <consortium name="WormBaseParasite"/>
        </authorList>
    </citation>
    <scope>IDENTIFICATION</scope>
</reference>
<evidence type="ECO:0000313" key="1">
    <source>
        <dbReference type="Proteomes" id="UP000887580"/>
    </source>
</evidence>
<protein>
    <submittedName>
        <fullName evidence="2">Periphilin-1</fullName>
    </submittedName>
</protein>
<name>A0AC35FLN8_9BILA</name>
<accession>A0AC35FLN8</accession>